<evidence type="ECO:0000256" key="4">
    <source>
        <dbReference type="ARBA" id="ARBA00023002"/>
    </source>
</evidence>
<keyword evidence="3" id="KW-0274">FAD</keyword>
<keyword evidence="2" id="KW-0285">Flavoprotein</keyword>
<gene>
    <name evidence="7" type="ORF">GCM10017567_28210</name>
</gene>
<dbReference type="SUPFAM" id="SSF51905">
    <property type="entry name" value="FAD/NAD(P)-binding domain"/>
    <property type="match status" value="1"/>
</dbReference>
<dbReference type="Pfam" id="PF01494">
    <property type="entry name" value="FAD_binding_3"/>
    <property type="match status" value="1"/>
</dbReference>
<keyword evidence="5" id="KW-0503">Monooxygenase</keyword>
<evidence type="ECO:0000313" key="7">
    <source>
        <dbReference type="EMBL" id="GHG09586.1"/>
    </source>
</evidence>
<comment type="cofactor">
    <cofactor evidence="1">
        <name>FAD</name>
        <dbReference type="ChEBI" id="CHEBI:57692"/>
    </cofactor>
</comment>
<name>A0ABQ3KCL9_9PSEU</name>
<evidence type="ECO:0000256" key="1">
    <source>
        <dbReference type="ARBA" id="ARBA00001974"/>
    </source>
</evidence>
<comment type="caution">
    <text evidence="7">The sequence shown here is derived from an EMBL/GenBank/DDBJ whole genome shotgun (WGS) entry which is preliminary data.</text>
</comment>
<dbReference type="Gene3D" id="3.50.50.60">
    <property type="entry name" value="FAD/NAD(P)-binding domain"/>
    <property type="match status" value="1"/>
</dbReference>
<evidence type="ECO:0000256" key="3">
    <source>
        <dbReference type="ARBA" id="ARBA00022827"/>
    </source>
</evidence>
<keyword evidence="4" id="KW-0560">Oxidoreductase</keyword>
<evidence type="ECO:0000259" key="6">
    <source>
        <dbReference type="Pfam" id="PF01494"/>
    </source>
</evidence>
<protein>
    <submittedName>
        <fullName evidence="7">FAD-dependent oxidoreductase</fullName>
    </submittedName>
</protein>
<proteinExistence type="predicted"/>
<evidence type="ECO:0000256" key="5">
    <source>
        <dbReference type="ARBA" id="ARBA00023033"/>
    </source>
</evidence>
<dbReference type="EMBL" id="BNAW01000009">
    <property type="protein sequence ID" value="GHG09586.1"/>
    <property type="molecule type" value="Genomic_DNA"/>
</dbReference>
<feature type="domain" description="FAD-binding" evidence="6">
    <location>
        <begin position="7"/>
        <end position="338"/>
    </location>
</feature>
<dbReference type="InterPro" id="IPR002938">
    <property type="entry name" value="FAD-bd"/>
</dbReference>
<dbReference type="RefSeq" id="WP_191310002.1">
    <property type="nucleotide sequence ID" value="NZ_BNAW01000009.1"/>
</dbReference>
<dbReference type="InterPro" id="IPR050493">
    <property type="entry name" value="FAD-dep_Monooxygenase_BioMet"/>
</dbReference>
<evidence type="ECO:0000256" key="2">
    <source>
        <dbReference type="ARBA" id="ARBA00022630"/>
    </source>
</evidence>
<dbReference type="PANTHER" id="PTHR13789:SF318">
    <property type="entry name" value="GERANYLGERANYL DIPHOSPHATE REDUCTASE"/>
    <property type="match status" value="1"/>
</dbReference>
<dbReference type="PRINTS" id="PR00420">
    <property type="entry name" value="RNGMNOXGNASE"/>
</dbReference>
<evidence type="ECO:0000313" key="8">
    <source>
        <dbReference type="Proteomes" id="UP000649955"/>
    </source>
</evidence>
<reference evidence="8" key="1">
    <citation type="journal article" date="2019" name="Int. J. Syst. Evol. Microbiol.">
        <title>The Global Catalogue of Microorganisms (GCM) 10K type strain sequencing project: providing services to taxonomists for standard genome sequencing and annotation.</title>
        <authorList>
            <consortium name="The Broad Institute Genomics Platform"/>
            <consortium name="The Broad Institute Genome Sequencing Center for Infectious Disease"/>
            <person name="Wu L."/>
            <person name="Ma J."/>
        </authorList>
    </citation>
    <scope>NUCLEOTIDE SEQUENCE [LARGE SCALE GENOMIC DNA]</scope>
    <source>
        <strain evidence="8">CGMCC 4.7680</strain>
    </source>
</reference>
<dbReference type="InterPro" id="IPR036188">
    <property type="entry name" value="FAD/NAD-bd_sf"/>
</dbReference>
<organism evidence="7 8">
    <name type="scientific">Amycolatopsis bullii</name>
    <dbReference type="NCBI Taxonomy" id="941987"/>
    <lineage>
        <taxon>Bacteria</taxon>
        <taxon>Bacillati</taxon>
        <taxon>Actinomycetota</taxon>
        <taxon>Actinomycetes</taxon>
        <taxon>Pseudonocardiales</taxon>
        <taxon>Pseudonocardiaceae</taxon>
        <taxon>Amycolatopsis</taxon>
    </lineage>
</organism>
<accession>A0ABQ3KCL9</accession>
<dbReference type="Proteomes" id="UP000649955">
    <property type="component" value="Unassembled WGS sequence"/>
</dbReference>
<dbReference type="PANTHER" id="PTHR13789">
    <property type="entry name" value="MONOOXYGENASE"/>
    <property type="match status" value="1"/>
</dbReference>
<sequence length="392" mass="41318">MTGRENTALIAGGGIGGLAAAIGLRRAGWTVTVLERAAEPGEAGAGWSFAPNAVRAADALGVGEEFRAVSVPTEAGATLRTPNGGYLMRFRPGRDAPLLANHRADLRGVLAGHLPAGVVHAAAEVTGVEQSGSGVAVAYRTPAGLRTAHADVLIGADGLRSAVRRAVWPDVPGPVFQRILCWRGVTEPGAVWPVAGFQTWGRGARFGAHPLSGQRVFWFLTIREDEPGRRYGDNLAEVRARIGDWHDPIPALLAATPAASVLCHDIFDLDPLPSYADGRVALLGDAAHAMTPFLAQGACQALEDAAVLAAELAGATDVPAALARYDHARRPRSQRVARMARQDPKVSLSTSPLTHRLMTRLTRVAGGGVAARKAARLWDWFPPTERAETSGR</sequence>
<keyword evidence="8" id="KW-1185">Reference proteome</keyword>